<dbReference type="Proteomes" id="UP000243799">
    <property type="component" value="Unassembled WGS sequence"/>
</dbReference>
<dbReference type="RefSeq" id="WP_091674070.1">
    <property type="nucleotide sequence ID" value="NZ_FOKG01000009.1"/>
</dbReference>
<dbReference type="GO" id="GO:0016491">
    <property type="term" value="F:oxidoreductase activity"/>
    <property type="evidence" value="ECO:0007669"/>
    <property type="project" value="UniProtKB-KW"/>
</dbReference>
<evidence type="ECO:0000256" key="3">
    <source>
        <dbReference type="ARBA" id="ARBA00023002"/>
    </source>
</evidence>
<dbReference type="CDD" id="cd19074">
    <property type="entry name" value="Aldo_ket_red_shaker-like"/>
    <property type="match status" value="1"/>
</dbReference>
<dbReference type="PANTHER" id="PTHR43150:SF2">
    <property type="entry name" value="HYPERKINETIC, ISOFORM M"/>
    <property type="match status" value="1"/>
</dbReference>
<dbReference type="STRING" id="490629.SAMN05216266_10951"/>
<dbReference type="Gene3D" id="3.20.20.100">
    <property type="entry name" value="NADP-dependent oxidoreductase domain"/>
    <property type="match status" value="1"/>
</dbReference>
<reference evidence="6" key="1">
    <citation type="submission" date="2016-10" db="EMBL/GenBank/DDBJ databases">
        <authorList>
            <person name="Varghese N."/>
            <person name="Submissions S."/>
        </authorList>
    </citation>
    <scope>NUCLEOTIDE SEQUENCE [LARGE SCALE GENOMIC DNA]</scope>
    <source>
        <strain evidence="6">CGMCC 4.3568</strain>
    </source>
</reference>
<dbReference type="SUPFAM" id="SSF51430">
    <property type="entry name" value="NAD(P)-linked oxidoreductase"/>
    <property type="match status" value="1"/>
</dbReference>
<dbReference type="PRINTS" id="PR00069">
    <property type="entry name" value="ALDKETRDTASE"/>
</dbReference>
<evidence type="ECO:0000313" key="6">
    <source>
        <dbReference type="Proteomes" id="UP000243799"/>
    </source>
</evidence>
<name>A0A1I1AE54_9PSEU</name>
<dbReference type="PANTHER" id="PTHR43150">
    <property type="entry name" value="HYPERKINETIC, ISOFORM M"/>
    <property type="match status" value="1"/>
</dbReference>
<organism evidence="5 6">
    <name type="scientific">Amycolatopsis marina</name>
    <dbReference type="NCBI Taxonomy" id="490629"/>
    <lineage>
        <taxon>Bacteria</taxon>
        <taxon>Bacillati</taxon>
        <taxon>Actinomycetota</taxon>
        <taxon>Actinomycetes</taxon>
        <taxon>Pseudonocardiales</taxon>
        <taxon>Pseudonocardiaceae</taxon>
        <taxon>Amycolatopsis</taxon>
    </lineage>
</organism>
<protein>
    <submittedName>
        <fullName evidence="5">Predicted oxidoreductase</fullName>
    </submittedName>
</protein>
<accession>A0A1I1AE54</accession>
<dbReference type="InterPro" id="IPR036812">
    <property type="entry name" value="NAD(P)_OxRdtase_dom_sf"/>
</dbReference>
<dbReference type="EMBL" id="FOKG01000009">
    <property type="protein sequence ID" value="SFB36274.1"/>
    <property type="molecule type" value="Genomic_DNA"/>
</dbReference>
<evidence type="ECO:0000313" key="5">
    <source>
        <dbReference type="EMBL" id="SFB36274.1"/>
    </source>
</evidence>
<gene>
    <name evidence="5" type="ORF">SAMN05216266_10951</name>
</gene>
<proteinExistence type="inferred from homology"/>
<keyword evidence="6" id="KW-1185">Reference proteome</keyword>
<keyword evidence="3" id="KW-0560">Oxidoreductase</keyword>
<dbReference type="Pfam" id="PF00248">
    <property type="entry name" value="Aldo_ket_red"/>
    <property type="match status" value="1"/>
</dbReference>
<evidence type="ECO:0000256" key="1">
    <source>
        <dbReference type="ARBA" id="ARBA00006515"/>
    </source>
</evidence>
<dbReference type="InterPro" id="IPR020471">
    <property type="entry name" value="AKR"/>
</dbReference>
<dbReference type="InterPro" id="IPR023210">
    <property type="entry name" value="NADP_OxRdtase_dom"/>
</dbReference>
<keyword evidence="2" id="KW-0521">NADP</keyword>
<feature type="domain" description="NADP-dependent oxidoreductase" evidence="4">
    <location>
        <begin position="15"/>
        <end position="315"/>
    </location>
</feature>
<evidence type="ECO:0000256" key="2">
    <source>
        <dbReference type="ARBA" id="ARBA00022857"/>
    </source>
</evidence>
<dbReference type="FunFam" id="3.20.20.100:FF:000004">
    <property type="entry name" value="Oxidoreductase, aldo/keto reductase"/>
    <property type="match status" value="1"/>
</dbReference>
<dbReference type="OrthoDB" id="9768793at2"/>
<evidence type="ECO:0000259" key="4">
    <source>
        <dbReference type="Pfam" id="PF00248"/>
    </source>
</evidence>
<dbReference type="InterPro" id="IPR005399">
    <property type="entry name" value="K_chnl_volt-dep_bsu_KCNAB-rel"/>
</dbReference>
<sequence>MEFRRLGRSGLNISEISYGNWLTHGSQVEEDQAQACIRAALDAGITTFDTADVYANTAAESVLGRGLAGQRRKSLEIFTKVFWPTGPGGPNDRGLGRKHIMESANASLKRLQTDYIDLYQAHRFDRSVPLEETFLAFADLVRQGKVLYIGVSEWNAEEITRGAAIARELKVPFISNQPQYNALWRVIESQVIPASEREGLSQIVWSPIAQGVLTGKYKPGQPLPEGSRATDEKGGANFVKRFLNDDVLERVQRLEPLAKQADLTLAQLAVAWVLQNPNVASAIIGASRPEQVHENVKAAGVKLDADLLEQIDAVLEDVVERDPMQTKSP</sequence>
<dbReference type="AlphaFoldDB" id="A0A1I1AE54"/>
<comment type="similarity">
    <text evidence="1">Belongs to the shaker potassium channel beta subunit family.</text>
</comment>
<dbReference type="GO" id="GO:0005829">
    <property type="term" value="C:cytosol"/>
    <property type="evidence" value="ECO:0007669"/>
    <property type="project" value="UniProtKB-ARBA"/>
</dbReference>